<dbReference type="InterPro" id="IPR003751">
    <property type="entry name" value="CsrA"/>
</dbReference>
<evidence type="ECO:0000256" key="3">
    <source>
        <dbReference type="ARBA" id="ARBA00022795"/>
    </source>
</evidence>
<keyword evidence="3 6" id="KW-1005">Bacterial flagellum biogenesis</keyword>
<gene>
    <name evidence="6" type="primary">csrA</name>
    <name evidence="7" type="ordered locus">Toce_1593</name>
</gene>
<dbReference type="GO" id="GO:0005829">
    <property type="term" value="C:cytosol"/>
    <property type="evidence" value="ECO:0007669"/>
    <property type="project" value="TreeGrafter"/>
</dbReference>
<comment type="similarity">
    <text evidence="6">Belongs to the CsrA/RsmA family.</text>
</comment>
<protein>
    <recommendedName>
        <fullName evidence="6">Translational regulator CsrA</fullName>
    </recommendedName>
</protein>
<dbReference type="NCBIfam" id="TIGR00202">
    <property type="entry name" value="csrA"/>
    <property type="match status" value="1"/>
</dbReference>
<evidence type="ECO:0000256" key="6">
    <source>
        <dbReference type="HAMAP-Rule" id="MF_00167"/>
    </source>
</evidence>
<dbReference type="PANTHER" id="PTHR34984">
    <property type="entry name" value="CARBON STORAGE REGULATOR"/>
    <property type="match status" value="1"/>
</dbReference>
<dbReference type="GO" id="GO:1902208">
    <property type="term" value="P:regulation of bacterial-type flagellum assembly"/>
    <property type="evidence" value="ECO:0007669"/>
    <property type="project" value="UniProtKB-UniRule"/>
</dbReference>
<dbReference type="GO" id="GO:0006402">
    <property type="term" value="P:mRNA catabolic process"/>
    <property type="evidence" value="ECO:0007669"/>
    <property type="project" value="InterPro"/>
</dbReference>
<keyword evidence="2 6" id="KW-0678">Repressor</keyword>
<dbReference type="GO" id="GO:0045947">
    <property type="term" value="P:negative regulation of translational initiation"/>
    <property type="evidence" value="ECO:0007669"/>
    <property type="project" value="UniProtKB-UniRule"/>
</dbReference>
<keyword evidence="1 6" id="KW-0963">Cytoplasm</keyword>
<evidence type="ECO:0000256" key="2">
    <source>
        <dbReference type="ARBA" id="ARBA00022491"/>
    </source>
</evidence>
<proteinExistence type="inferred from homology"/>
<keyword evidence="5 6" id="KW-0694">RNA-binding</keyword>
<dbReference type="HOGENOM" id="CLU_164837_0_0_9"/>
<dbReference type="GO" id="GO:0048027">
    <property type="term" value="F:mRNA 5'-UTR binding"/>
    <property type="evidence" value="ECO:0007669"/>
    <property type="project" value="UniProtKB-UniRule"/>
</dbReference>
<dbReference type="SUPFAM" id="SSF117130">
    <property type="entry name" value="CsrA-like"/>
    <property type="match status" value="1"/>
</dbReference>
<dbReference type="STRING" id="555079.Toce_1593"/>
<dbReference type="OrthoDB" id="9809061at2"/>
<evidence type="ECO:0000313" key="8">
    <source>
        <dbReference type="Proteomes" id="UP000000272"/>
    </source>
</evidence>
<dbReference type="Pfam" id="PF02599">
    <property type="entry name" value="CsrA"/>
    <property type="match status" value="1"/>
</dbReference>
<comment type="subcellular location">
    <subcellularLocation>
        <location evidence="6">Cytoplasm</location>
    </subcellularLocation>
</comment>
<dbReference type="RefSeq" id="WP_013276361.1">
    <property type="nucleotide sequence ID" value="NC_014377.1"/>
</dbReference>
<dbReference type="InterPro" id="IPR036107">
    <property type="entry name" value="CsrA_sf"/>
</dbReference>
<dbReference type="HAMAP" id="MF_00167">
    <property type="entry name" value="CsrA"/>
    <property type="match status" value="1"/>
</dbReference>
<evidence type="ECO:0000256" key="4">
    <source>
        <dbReference type="ARBA" id="ARBA00022845"/>
    </source>
</evidence>
<dbReference type="EMBL" id="CP002131">
    <property type="protein sequence ID" value="ADL08333.1"/>
    <property type="molecule type" value="Genomic_DNA"/>
</dbReference>
<evidence type="ECO:0000313" key="7">
    <source>
        <dbReference type="EMBL" id="ADL08333.1"/>
    </source>
</evidence>
<dbReference type="Gene3D" id="2.60.40.4380">
    <property type="entry name" value="Translational regulator CsrA"/>
    <property type="match status" value="1"/>
</dbReference>
<name>D9RYA9_THEOJ</name>
<evidence type="ECO:0000256" key="5">
    <source>
        <dbReference type="ARBA" id="ARBA00022884"/>
    </source>
</evidence>
<dbReference type="Proteomes" id="UP000000272">
    <property type="component" value="Chromosome"/>
</dbReference>
<accession>D9RYA9</accession>
<organism evidence="7 8">
    <name type="scientific">Thermosediminibacter oceani (strain ATCC BAA-1034 / DSM 16646 / JW/IW-1228P)</name>
    <dbReference type="NCBI Taxonomy" id="555079"/>
    <lineage>
        <taxon>Bacteria</taxon>
        <taxon>Bacillati</taxon>
        <taxon>Bacillota</taxon>
        <taxon>Clostridia</taxon>
        <taxon>Thermosediminibacterales</taxon>
        <taxon>Thermosediminibacteraceae</taxon>
        <taxon>Thermosediminibacter</taxon>
    </lineage>
</organism>
<dbReference type="AlphaFoldDB" id="D9RYA9"/>
<dbReference type="eggNOG" id="COG1551">
    <property type="taxonomic scope" value="Bacteria"/>
</dbReference>
<evidence type="ECO:0000256" key="1">
    <source>
        <dbReference type="ARBA" id="ARBA00022490"/>
    </source>
</evidence>
<reference evidence="7 8" key="1">
    <citation type="journal article" date="2010" name="Stand. Genomic Sci.">
        <title>Complete genome sequence of Thermosediminibacter oceani type strain (JW/IW-1228P).</title>
        <authorList>
            <person name="Pitluck S."/>
            <person name="Yasawong M."/>
            <person name="Munk C."/>
            <person name="Nolan M."/>
            <person name="Lapidus A."/>
            <person name="Lucas S."/>
            <person name="Glavina Del Rio T."/>
            <person name="Tice H."/>
            <person name="Cheng J.F."/>
            <person name="Bruce D."/>
            <person name="Detter C."/>
            <person name="Tapia R."/>
            <person name="Han C."/>
            <person name="Goodwin L."/>
            <person name="Liolios K."/>
            <person name="Ivanova N."/>
            <person name="Mavromatis K."/>
            <person name="Mikhailova N."/>
            <person name="Pati A."/>
            <person name="Chen A."/>
            <person name="Palaniappan K."/>
            <person name="Land M."/>
            <person name="Hauser L."/>
            <person name="Chang Y.J."/>
            <person name="Jeffries C.D."/>
            <person name="Rohde M."/>
            <person name="Spring S."/>
            <person name="Sikorski J."/>
            <person name="Goker M."/>
            <person name="Woyke T."/>
            <person name="Bristow J."/>
            <person name="Eisen J.A."/>
            <person name="Markowitz V."/>
            <person name="Hugenholtz P."/>
            <person name="Kyrpides N.C."/>
            <person name="Klenk H.P."/>
        </authorList>
    </citation>
    <scope>NUCLEOTIDE SEQUENCE [LARGE SCALE GENOMIC DNA]</scope>
    <source>
        <strain evidence="8">ATCC BAA-1034 / DSM 16646 / JW/IW-1228P</strain>
    </source>
</reference>
<dbReference type="KEGG" id="toc:Toce_1593"/>
<dbReference type="FunFam" id="2.60.40.4380:FF:000002">
    <property type="entry name" value="Translational regulator CsrA"/>
    <property type="match status" value="1"/>
</dbReference>
<dbReference type="GO" id="GO:0006109">
    <property type="term" value="P:regulation of carbohydrate metabolic process"/>
    <property type="evidence" value="ECO:0007669"/>
    <property type="project" value="InterPro"/>
</dbReference>
<sequence length="75" mass="8377">MLVLSRKKEEKILIGSDIVITIVDIEGDRVKLGINAPPGAKILRAELYEEIKEENRGANGSSYEVLKKLDNIIKK</sequence>
<keyword evidence="8" id="KW-1185">Reference proteome</keyword>
<keyword evidence="4 6" id="KW-0810">Translation regulation</keyword>
<dbReference type="PANTHER" id="PTHR34984:SF1">
    <property type="entry name" value="CARBON STORAGE REGULATOR"/>
    <property type="match status" value="1"/>
</dbReference>
<comment type="subunit">
    <text evidence="6">Homodimer; the beta-strands of each monomer intercalate to form a hydrophobic core, while the alpha-helices form wings that extend away from the core.</text>
</comment>
<dbReference type="NCBIfam" id="NF002469">
    <property type="entry name" value="PRK01712.1"/>
    <property type="match status" value="1"/>
</dbReference>
<comment type="function">
    <text evidence="6">A translational regulator that binds mRNA to regulate translation initiation and/or mRNA stability. Usually binds in the 5'-UTR at or near the Shine-Dalgarno sequence preventing ribosome-binding, thus repressing translation. Its main target seems to be the major flagellin gene, while its function is anatagonized by FliW.</text>
</comment>
<dbReference type="GO" id="GO:0044781">
    <property type="term" value="P:bacterial-type flagellum organization"/>
    <property type="evidence" value="ECO:0007669"/>
    <property type="project" value="UniProtKB-KW"/>
</dbReference>